<evidence type="ECO:0000313" key="2">
    <source>
        <dbReference type="EMBL" id="DAD23813.1"/>
    </source>
</evidence>
<evidence type="ECO:0000256" key="1">
    <source>
        <dbReference type="SAM" id="MobiDB-lite"/>
    </source>
</evidence>
<name>A0A822XVN7_NELNU</name>
<sequence>MPSEKPVKSFDTLPSWHQGSHADPINIVHTHTLLDDFSSGDFVSKPPLTSPSHVYMS</sequence>
<evidence type="ECO:0000313" key="3">
    <source>
        <dbReference type="Proteomes" id="UP000607653"/>
    </source>
</evidence>
<reference evidence="2 3" key="1">
    <citation type="journal article" date="2020" name="Mol. Biol. Evol.">
        <title>Distinct Expression and Methylation Patterns for Genes with Different Fates following a Single Whole-Genome Duplication in Flowering Plants.</title>
        <authorList>
            <person name="Shi T."/>
            <person name="Rahmani R.S."/>
            <person name="Gugger P.F."/>
            <person name="Wang M."/>
            <person name="Li H."/>
            <person name="Zhang Y."/>
            <person name="Li Z."/>
            <person name="Wang Q."/>
            <person name="Van de Peer Y."/>
            <person name="Marchal K."/>
            <person name="Chen J."/>
        </authorList>
    </citation>
    <scope>NUCLEOTIDE SEQUENCE [LARGE SCALE GENOMIC DNA]</scope>
    <source>
        <tissue evidence="2">Leaf</tissue>
    </source>
</reference>
<gene>
    <name evidence="2" type="ORF">HUJ06_025276</name>
</gene>
<accession>A0A822XVN7</accession>
<feature type="region of interest" description="Disordered" evidence="1">
    <location>
        <begin position="1"/>
        <end position="21"/>
    </location>
</feature>
<keyword evidence="3" id="KW-1185">Reference proteome</keyword>
<dbReference type="AlphaFoldDB" id="A0A822XVN7"/>
<dbReference type="EMBL" id="DUZY01000001">
    <property type="protein sequence ID" value="DAD23813.1"/>
    <property type="molecule type" value="Genomic_DNA"/>
</dbReference>
<protein>
    <submittedName>
        <fullName evidence="2">Uncharacterized protein</fullName>
    </submittedName>
</protein>
<comment type="caution">
    <text evidence="2">The sequence shown here is derived from an EMBL/GenBank/DDBJ whole genome shotgun (WGS) entry which is preliminary data.</text>
</comment>
<dbReference type="Proteomes" id="UP000607653">
    <property type="component" value="Unassembled WGS sequence"/>
</dbReference>
<organism evidence="2 3">
    <name type="scientific">Nelumbo nucifera</name>
    <name type="common">Sacred lotus</name>
    <dbReference type="NCBI Taxonomy" id="4432"/>
    <lineage>
        <taxon>Eukaryota</taxon>
        <taxon>Viridiplantae</taxon>
        <taxon>Streptophyta</taxon>
        <taxon>Embryophyta</taxon>
        <taxon>Tracheophyta</taxon>
        <taxon>Spermatophyta</taxon>
        <taxon>Magnoliopsida</taxon>
        <taxon>Proteales</taxon>
        <taxon>Nelumbonaceae</taxon>
        <taxon>Nelumbo</taxon>
    </lineage>
</organism>
<proteinExistence type="predicted"/>